<comment type="caution">
    <text evidence="1">The sequence shown here is derived from an EMBL/GenBank/DDBJ whole genome shotgun (WGS) entry which is preliminary data.</text>
</comment>
<gene>
    <name evidence="1" type="ORF">GCM10010285_05520</name>
</gene>
<accession>A0ABQ2SHP5</accession>
<sequence length="124" mass="13984">MNRLDGAEENRLRTEFLKAMLAAEEVFGPHAFRKYRRNQQRKSPINKALFEAVAVNLASLGDDEREVLGQTDVLDAFAELMEDVEFERAISVGTGDARKVRKRFDAVKELLETALSEGRSRAGQ</sequence>
<proteinExistence type="predicted"/>
<evidence type="ECO:0000313" key="1">
    <source>
        <dbReference type="EMBL" id="GGS29826.1"/>
    </source>
</evidence>
<evidence type="ECO:0000313" key="2">
    <source>
        <dbReference type="Proteomes" id="UP000597853"/>
    </source>
</evidence>
<dbReference type="Proteomes" id="UP000597853">
    <property type="component" value="Unassembled WGS sequence"/>
</dbReference>
<dbReference type="EMBL" id="BMTX01000001">
    <property type="protein sequence ID" value="GGS29826.1"/>
    <property type="molecule type" value="Genomic_DNA"/>
</dbReference>
<reference evidence="2" key="1">
    <citation type="journal article" date="2019" name="Int. J. Syst. Evol. Microbiol.">
        <title>The Global Catalogue of Microorganisms (GCM) 10K type strain sequencing project: providing services to taxonomists for standard genome sequencing and annotation.</title>
        <authorList>
            <consortium name="The Broad Institute Genomics Platform"/>
            <consortium name="The Broad Institute Genome Sequencing Center for Infectious Disease"/>
            <person name="Wu L."/>
            <person name="Ma J."/>
        </authorList>
    </citation>
    <scope>NUCLEOTIDE SEQUENCE [LARGE SCALE GENOMIC DNA]</scope>
    <source>
        <strain evidence="2">JCM 4416</strain>
    </source>
</reference>
<organism evidence="1 2">
    <name type="scientific">Streptomyces pseudogriseolus</name>
    <name type="common">Streptomyces gancidicus</name>
    <name type="synonym">Streptomyces rubiginosus</name>
    <dbReference type="NCBI Taxonomy" id="36817"/>
    <lineage>
        <taxon>Bacteria</taxon>
        <taxon>Bacillati</taxon>
        <taxon>Actinomycetota</taxon>
        <taxon>Actinomycetes</taxon>
        <taxon>Kitasatosporales</taxon>
        <taxon>Streptomycetaceae</taxon>
        <taxon>Streptomyces</taxon>
        <taxon>Streptomyces pseudogriseolus group</taxon>
    </lineage>
</organism>
<name>A0ABQ2SHP5_STREZ</name>
<keyword evidence="2" id="KW-1185">Reference proteome</keyword>
<protein>
    <submittedName>
        <fullName evidence="1">Uncharacterized protein</fullName>
    </submittedName>
</protein>